<dbReference type="KEGG" id="cdep:91090609"/>
<feature type="region of interest" description="Disordered" evidence="1">
    <location>
        <begin position="1"/>
        <end position="92"/>
    </location>
</feature>
<reference evidence="2" key="2">
    <citation type="journal article" date="2022" name="Elife">
        <title>Obligate sexual reproduction of a homothallic fungus closely related to the Cryptococcus pathogenic species complex.</title>
        <authorList>
            <person name="Passer A.R."/>
            <person name="Clancey S.A."/>
            <person name="Shea T."/>
            <person name="David-Palma M."/>
            <person name="Averette A.F."/>
            <person name="Boekhout T."/>
            <person name="Porcel B.M."/>
            <person name="Nowrousian M."/>
            <person name="Cuomo C.A."/>
            <person name="Sun S."/>
            <person name="Heitman J."/>
            <person name="Coelho M.A."/>
        </authorList>
    </citation>
    <scope>NUCLEOTIDE SEQUENCE</scope>
    <source>
        <strain evidence="2">CBS 7841</strain>
    </source>
</reference>
<dbReference type="GeneID" id="91090609"/>
<evidence type="ECO:0000313" key="3">
    <source>
        <dbReference type="Proteomes" id="UP000094043"/>
    </source>
</evidence>
<gene>
    <name evidence="2" type="ORF">L203_106401</name>
</gene>
<organism evidence="2 3">
    <name type="scientific">Cryptococcus depauperatus CBS 7841</name>
    <dbReference type="NCBI Taxonomy" id="1295531"/>
    <lineage>
        <taxon>Eukaryota</taxon>
        <taxon>Fungi</taxon>
        <taxon>Dikarya</taxon>
        <taxon>Basidiomycota</taxon>
        <taxon>Agaricomycotina</taxon>
        <taxon>Tremellomycetes</taxon>
        <taxon>Tremellales</taxon>
        <taxon>Cryptococcaceae</taxon>
        <taxon>Cryptococcus</taxon>
    </lineage>
</organism>
<evidence type="ECO:0000313" key="2">
    <source>
        <dbReference type="EMBL" id="WVN91147.1"/>
    </source>
</evidence>
<name>A0A1E3IJ22_9TREE</name>
<dbReference type="AlphaFoldDB" id="A0A1E3IJ22"/>
<feature type="compositionally biased region" description="Polar residues" evidence="1">
    <location>
        <begin position="1"/>
        <end position="13"/>
    </location>
</feature>
<feature type="region of interest" description="Disordered" evidence="1">
    <location>
        <begin position="139"/>
        <end position="219"/>
    </location>
</feature>
<feature type="compositionally biased region" description="Polar residues" evidence="1">
    <location>
        <begin position="152"/>
        <end position="162"/>
    </location>
</feature>
<dbReference type="EMBL" id="CP143791">
    <property type="protein sequence ID" value="WVN91147.1"/>
    <property type="molecule type" value="Genomic_DNA"/>
</dbReference>
<reference evidence="2" key="1">
    <citation type="submission" date="2016-06" db="EMBL/GenBank/DDBJ databases">
        <authorList>
            <person name="Cuomo C."/>
            <person name="Litvintseva A."/>
            <person name="Heitman J."/>
            <person name="Chen Y."/>
            <person name="Sun S."/>
            <person name="Springer D."/>
            <person name="Dromer F."/>
            <person name="Young S."/>
            <person name="Zeng Q."/>
            <person name="Chapman S."/>
            <person name="Gujja S."/>
            <person name="Saif S."/>
            <person name="Birren B."/>
        </authorList>
    </citation>
    <scope>NUCLEOTIDE SEQUENCE</scope>
    <source>
        <strain evidence="2">CBS 7841</strain>
    </source>
</reference>
<sequence length="219" mass="23265">MSNPGGRQGGSNSEQRKNDLTQYSLTSSNFSVSRQIPPDHLSSVSSQWPSGDGQTAQPQYPDNQGESSTGPYSYTPPAGQTYQPSAESGMAAASSYNASQYTASGGNVSTAAPQRPYSAADPEVRDYFVALNNFAAKAKTQIPKESWPPATQHGTLYDNTGDSHGAPSGPSASHVPGQTTQDSARPPSYFSHGGVKYVELPNPVTGETECYLDHRRSRN</sequence>
<feature type="compositionally biased region" description="Polar residues" evidence="1">
    <location>
        <begin position="42"/>
        <end position="86"/>
    </location>
</feature>
<feature type="compositionally biased region" description="Polar residues" evidence="1">
    <location>
        <begin position="20"/>
        <end position="34"/>
    </location>
</feature>
<accession>A0A1E3IJ22</accession>
<protein>
    <submittedName>
        <fullName evidence="2">Uncharacterized protein</fullName>
    </submittedName>
</protein>
<dbReference type="VEuPathDB" id="FungiDB:L203_02596"/>
<evidence type="ECO:0000256" key="1">
    <source>
        <dbReference type="SAM" id="MobiDB-lite"/>
    </source>
</evidence>
<keyword evidence="3" id="KW-1185">Reference proteome</keyword>
<dbReference type="RefSeq" id="XP_066071847.1">
    <property type="nucleotide sequence ID" value="XM_066215750.1"/>
</dbReference>
<dbReference type="Proteomes" id="UP000094043">
    <property type="component" value="Chromosome 8"/>
</dbReference>
<reference evidence="2" key="3">
    <citation type="submission" date="2024-01" db="EMBL/GenBank/DDBJ databases">
        <authorList>
            <person name="Coelho M.A."/>
            <person name="David-Palma M."/>
            <person name="Shea T."/>
            <person name="Sun S."/>
            <person name="Cuomo C.A."/>
            <person name="Heitman J."/>
        </authorList>
    </citation>
    <scope>NUCLEOTIDE SEQUENCE</scope>
    <source>
        <strain evidence="2">CBS 7841</strain>
    </source>
</reference>
<proteinExistence type="predicted"/>